<protein>
    <recommendedName>
        <fullName evidence="3">Lipoprotein</fullName>
    </recommendedName>
</protein>
<organism evidence="2">
    <name type="scientific">Nakamurella sp. A5-74</name>
    <dbReference type="NCBI Taxonomy" id="3158264"/>
    <lineage>
        <taxon>Bacteria</taxon>
        <taxon>Bacillati</taxon>
        <taxon>Actinomycetota</taxon>
        <taxon>Actinomycetes</taxon>
        <taxon>Nakamurellales</taxon>
        <taxon>Nakamurellaceae</taxon>
        <taxon>Nakamurella</taxon>
    </lineage>
</organism>
<name>A0AAU8DR64_9ACTN</name>
<dbReference type="RefSeq" id="WP_353650119.1">
    <property type="nucleotide sequence ID" value="NZ_CP159218.1"/>
</dbReference>
<feature type="signal peptide" evidence="1">
    <location>
        <begin position="1"/>
        <end position="29"/>
    </location>
</feature>
<evidence type="ECO:0000313" key="2">
    <source>
        <dbReference type="EMBL" id="XCG64506.1"/>
    </source>
</evidence>
<keyword evidence="1" id="KW-0732">Signal</keyword>
<dbReference type="AlphaFoldDB" id="A0AAU8DR64"/>
<feature type="chain" id="PRO_5043941656" description="Lipoprotein" evidence="1">
    <location>
        <begin position="30"/>
        <end position="359"/>
    </location>
</feature>
<accession>A0AAU8DR64</accession>
<evidence type="ECO:0000256" key="1">
    <source>
        <dbReference type="SAM" id="SignalP"/>
    </source>
</evidence>
<gene>
    <name evidence="2" type="ORF">ABLG96_03965</name>
</gene>
<dbReference type="EMBL" id="CP159218">
    <property type="protein sequence ID" value="XCG64506.1"/>
    <property type="molecule type" value="Genomic_DNA"/>
</dbReference>
<reference evidence="2" key="1">
    <citation type="submission" date="2024-05" db="EMBL/GenBank/DDBJ databases">
        <authorList>
            <person name="Cai S.Y."/>
            <person name="Jin L.M."/>
            <person name="Li H.R."/>
        </authorList>
    </citation>
    <scope>NUCLEOTIDE SEQUENCE</scope>
    <source>
        <strain evidence="2">A5-74</strain>
    </source>
</reference>
<evidence type="ECO:0008006" key="3">
    <source>
        <dbReference type="Google" id="ProtNLM"/>
    </source>
</evidence>
<proteinExistence type="predicted"/>
<dbReference type="PROSITE" id="PS51257">
    <property type="entry name" value="PROKAR_LIPOPROTEIN"/>
    <property type="match status" value="1"/>
</dbReference>
<sequence length="359" mass="37208">MRTRRNLWTSVTAALVVLLSACTSTVAGTATTNGTATSPGADRLAEALALVPAVAGSAEVSDLATSKQRWGLSGVTSETGANSAEAKQFSSKLMATGLGSNLLIYTPMLEGVAWNGLDVDTEIRPQVDGPPVTIYRLRSSLDMQKVIDSLQADGMTRTGSDEAPFFVPKSLGDGKFGQLFLSGVTVYPALHLLVSGPQDSWAMPAPGASLAGVAGVADLVADLPPADYVAIDSGPRACTDPAQALGGRGTPQAVQQFLGALDAAGDRQAVSGAVVAVTGDEAGQIRVGYADAAAATADLPVRTAILQTVDSPVSRQPYTQLFTARSTIVGSTLRYAVTEERPSILIRTRQQRDTPWAFC</sequence>